<feature type="non-terminal residue" evidence="10">
    <location>
        <position position="1"/>
    </location>
</feature>
<dbReference type="InterPro" id="IPR036097">
    <property type="entry name" value="HisK_dim/P_sf"/>
</dbReference>
<dbReference type="SUPFAM" id="SSF55874">
    <property type="entry name" value="ATPase domain of HSP90 chaperone/DNA topoisomerase II/histidine kinase"/>
    <property type="match status" value="1"/>
</dbReference>
<feature type="domain" description="Histidine kinase" evidence="8">
    <location>
        <begin position="500"/>
        <end position="624"/>
    </location>
</feature>
<keyword evidence="4" id="KW-0808">Transferase</keyword>
<evidence type="ECO:0000256" key="4">
    <source>
        <dbReference type="ARBA" id="ARBA00022679"/>
    </source>
</evidence>
<evidence type="ECO:0000256" key="5">
    <source>
        <dbReference type="ARBA" id="ARBA00022777"/>
    </source>
</evidence>
<reference evidence="12" key="2">
    <citation type="submission" date="2020-04" db="EMBL/GenBank/DDBJ databases">
        <authorList>
            <consortium name="NCBI Genome Project"/>
        </authorList>
    </citation>
    <scope>NUCLEOTIDE SEQUENCE</scope>
    <source>
        <strain evidence="12">CBS 781.70</strain>
    </source>
</reference>
<dbReference type="SUPFAM" id="SSF47384">
    <property type="entry name" value="Homodimeric domain of signal transducing histidine kinase"/>
    <property type="match status" value="1"/>
</dbReference>
<dbReference type="InterPro" id="IPR005467">
    <property type="entry name" value="His_kinase_dom"/>
</dbReference>
<feature type="compositionally biased region" description="Polar residues" evidence="7">
    <location>
        <begin position="381"/>
        <end position="394"/>
    </location>
</feature>
<dbReference type="PRINTS" id="PR00344">
    <property type="entry name" value="BCTRLSENSOR"/>
</dbReference>
<evidence type="ECO:0000313" key="10">
    <source>
        <dbReference type="EMBL" id="KAF1815991.1"/>
    </source>
</evidence>
<dbReference type="OrthoDB" id="60033at2759"/>
<accession>A0A6G1GDM4</accession>
<evidence type="ECO:0000256" key="6">
    <source>
        <dbReference type="PROSITE-ProRule" id="PRU00169"/>
    </source>
</evidence>
<dbReference type="PANTHER" id="PTHR43047">
    <property type="entry name" value="TWO-COMPONENT HISTIDINE PROTEIN KINASE"/>
    <property type="match status" value="1"/>
</dbReference>
<dbReference type="PROSITE" id="PS50110">
    <property type="entry name" value="RESPONSE_REGULATORY"/>
    <property type="match status" value="1"/>
</dbReference>
<feature type="modified residue" description="4-aspartylphosphate" evidence="6">
    <location>
        <position position="819"/>
    </location>
</feature>
<dbReference type="GO" id="GO:0005886">
    <property type="term" value="C:plasma membrane"/>
    <property type="evidence" value="ECO:0007669"/>
    <property type="project" value="TreeGrafter"/>
</dbReference>
<dbReference type="SUPFAM" id="SSF52172">
    <property type="entry name" value="CheY-like"/>
    <property type="match status" value="1"/>
</dbReference>
<evidence type="ECO:0000259" key="8">
    <source>
        <dbReference type="PROSITE" id="PS50109"/>
    </source>
</evidence>
<dbReference type="Pfam" id="PF02518">
    <property type="entry name" value="HATPase_c"/>
    <property type="match status" value="1"/>
</dbReference>
<feature type="compositionally biased region" description="Polar residues" evidence="7">
    <location>
        <begin position="339"/>
        <end position="354"/>
    </location>
</feature>
<dbReference type="InterPro" id="IPR036890">
    <property type="entry name" value="HATPase_C_sf"/>
</dbReference>
<reference evidence="10 12" key="1">
    <citation type="submission" date="2020-01" db="EMBL/GenBank/DDBJ databases">
        <authorList>
            <consortium name="DOE Joint Genome Institute"/>
            <person name="Haridas S."/>
            <person name="Albert R."/>
            <person name="Binder M."/>
            <person name="Bloem J."/>
            <person name="Labutti K."/>
            <person name="Salamov A."/>
            <person name="Andreopoulos B."/>
            <person name="Baker S.E."/>
            <person name="Barry K."/>
            <person name="Bills G."/>
            <person name="Bluhm B.H."/>
            <person name="Cannon C."/>
            <person name="Castanera R."/>
            <person name="Culley D.E."/>
            <person name="Daum C."/>
            <person name="Ezra D."/>
            <person name="Gonzalez J.B."/>
            <person name="Henrissat B."/>
            <person name="Kuo A."/>
            <person name="Liang C."/>
            <person name="Lipzen A."/>
            <person name="Lutzoni F."/>
            <person name="Magnuson J."/>
            <person name="Mondo S."/>
            <person name="Nolan M."/>
            <person name="Ohm R."/>
            <person name="Pangilinan J."/>
            <person name="Park H.-J."/>
            <person name="Ramirez L."/>
            <person name="Alfaro M."/>
            <person name="Sun H."/>
            <person name="Tritt A."/>
            <person name="Yoshinaga Y."/>
            <person name="Zwiers L.-H."/>
            <person name="Turgeon B.G."/>
            <person name="Goodwin S.B."/>
            <person name="Spatafora J.W."/>
            <person name="Crous P.W."/>
            <person name="Grigoriev I.V."/>
        </authorList>
    </citation>
    <scope>NUCLEOTIDE SEQUENCE</scope>
    <source>
        <strain evidence="10 12">CBS 781.70</strain>
    </source>
</reference>
<dbReference type="GO" id="GO:0009927">
    <property type="term" value="F:histidine phosphotransfer kinase activity"/>
    <property type="evidence" value="ECO:0007669"/>
    <property type="project" value="TreeGrafter"/>
</dbReference>
<evidence type="ECO:0000313" key="12">
    <source>
        <dbReference type="RefSeq" id="XP_033537622.1"/>
    </source>
</evidence>
<dbReference type="Pfam" id="PF00072">
    <property type="entry name" value="Response_reg"/>
    <property type="match status" value="1"/>
</dbReference>
<name>A0A6G1GDM4_9PEZI</name>
<keyword evidence="11" id="KW-1185">Reference proteome</keyword>
<dbReference type="InterPro" id="IPR003594">
    <property type="entry name" value="HATPase_dom"/>
</dbReference>
<feature type="region of interest" description="Disordered" evidence="7">
    <location>
        <begin position="336"/>
        <end position="435"/>
    </location>
</feature>
<dbReference type="SMART" id="SM00448">
    <property type="entry name" value="REC"/>
    <property type="match status" value="1"/>
</dbReference>
<dbReference type="Gene3D" id="1.10.287.130">
    <property type="match status" value="1"/>
</dbReference>
<comment type="catalytic activity">
    <reaction evidence="1">
        <text>ATP + protein L-histidine = ADP + protein N-phospho-L-histidine.</text>
        <dbReference type="EC" id="2.7.13.3"/>
    </reaction>
</comment>
<dbReference type="InterPro" id="IPR004358">
    <property type="entry name" value="Sig_transdc_His_kin-like_C"/>
</dbReference>
<sequence>AESNILECLSLLKLSLSRMTHHEFWAALTTGLTNLMGAQYAFVSKRLLPHDPTRTVEMPPLGTLGSCYQAVAFHTTPSAAASLPDGKVEDVQYVAHSCPCASMRHDRALVIPHSLSGIYPHEANPNRSNFMAGPGEAYMTVPLWTDGKCVGHFGVMWTKSGLLQSRVKDLSWPLLEACLRSLEDLVQTRLTEHGSTPDAPNFPTPALFAGKLDSQDVAVSETQSLKPYARSLSHELRTPMQGVVGMLDVMYATMQEASEGLGSTEKESLVRQVFDRLKSDIEVVMDSSRRAVEAADNVVHAYDLNMGLPDTPQGVYHPGQSHPKDYLDAGFSMAEASETKPQTSTGVSDLSPSRGQKRRFDSLGHPTPSTPVPAKVAMTAVSRNSRGQGSTPEDQSPDDAPLSAPLSAPHRRSPDDGYELALHSKAGSSSGPGVSRETAIRPLLQFVVNDTLRVGGRPHSAVATPNGNGEIIEVRTIAPSGEERIKSVEWSVDDDVPEIVAGDEKDLSKLIGNVVLNAVKFTNAGTIWIRYGTPLSRPRILGRYLVIVVTDTGPGIPPAFLPQLFKAFAREDDGLTRQSEGLGLGLLVAKGIARRLGGDIFCIRADTDGPSRGSEFEIRIPLTNSAEYVYSSAVDSRPSSRYGSPAPSANGRGSSSDIDQPRKSGSPGIANAQSPSFPTTSSSLGQAPPTSNPFVDTRTKPNAAFEPAERSGKPTFDGANPASERLPSRPRLPDFGSYVMPNAPPHDRKLAAKHPLTFLVVEDNPINRRLLVSMLRKLGYPASSIYEAYDGAEAVRVWCAHRRRGESESHQGIDVILMDLWMPFMDGYEAAERILGNGPDRDMSANLQPTILAVTADVTDGAVDRALKSGMKGFMMKPYKLVDLERLIIGHCA</sequence>
<dbReference type="GO" id="GO:0000155">
    <property type="term" value="F:phosphorelay sensor kinase activity"/>
    <property type="evidence" value="ECO:0007669"/>
    <property type="project" value="InterPro"/>
</dbReference>
<keyword evidence="3 6" id="KW-0597">Phosphoprotein</keyword>
<dbReference type="InterPro" id="IPR001789">
    <property type="entry name" value="Sig_transdc_resp-reg_receiver"/>
</dbReference>
<evidence type="ECO:0000313" key="11">
    <source>
        <dbReference type="Proteomes" id="UP000504638"/>
    </source>
</evidence>
<reference evidence="12" key="3">
    <citation type="submission" date="2025-04" db="UniProtKB">
        <authorList>
            <consortium name="RefSeq"/>
        </authorList>
    </citation>
    <scope>IDENTIFICATION</scope>
    <source>
        <strain evidence="12">CBS 781.70</strain>
    </source>
</reference>
<dbReference type="Gene3D" id="3.40.50.2300">
    <property type="match status" value="1"/>
</dbReference>
<keyword evidence="5" id="KW-0418">Kinase</keyword>
<evidence type="ECO:0000256" key="3">
    <source>
        <dbReference type="ARBA" id="ARBA00022553"/>
    </source>
</evidence>
<dbReference type="EC" id="2.7.13.3" evidence="2"/>
<dbReference type="AlphaFoldDB" id="A0A6G1GDM4"/>
<feature type="non-terminal residue" evidence="10">
    <location>
        <position position="893"/>
    </location>
</feature>
<dbReference type="Proteomes" id="UP000504638">
    <property type="component" value="Unplaced"/>
</dbReference>
<evidence type="ECO:0000259" key="9">
    <source>
        <dbReference type="PROSITE" id="PS50110"/>
    </source>
</evidence>
<feature type="domain" description="Response regulatory" evidence="9">
    <location>
        <begin position="757"/>
        <end position="892"/>
    </location>
</feature>
<gene>
    <name evidence="10 12" type="ORF">P152DRAFT_375784</name>
</gene>
<dbReference type="Gene3D" id="3.30.565.10">
    <property type="entry name" value="Histidine kinase-like ATPase, C-terminal domain"/>
    <property type="match status" value="1"/>
</dbReference>
<dbReference type="EMBL" id="ML975151">
    <property type="protein sequence ID" value="KAF1815991.1"/>
    <property type="molecule type" value="Genomic_DNA"/>
</dbReference>
<proteinExistence type="predicted"/>
<dbReference type="PROSITE" id="PS50109">
    <property type="entry name" value="HIS_KIN"/>
    <property type="match status" value="1"/>
</dbReference>
<dbReference type="GeneID" id="54416176"/>
<dbReference type="InterPro" id="IPR003661">
    <property type="entry name" value="HisK_dim/P_dom"/>
</dbReference>
<dbReference type="PANTHER" id="PTHR43047:SF2">
    <property type="entry name" value="HISTIDINE KINASE M7"/>
    <property type="match status" value="1"/>
</dbReference>
<dbReference type="CDD" id="cd00082">
    <property type="entry name" value="HisKA"/>
    <property type="match status" value="1"/>
</dbReference>
<dbReference type="CDD" id="cd17546">
    <property type="entry name" value="REC_hyHK_CKI1_RcsC-like"/>
    <property type="match status" value="1"/>
</dbReference>
<evidence type="ECO:0000256" key="1">
    <source>
        <dbReference type="ARBA" id="ARBA00000085"/>
    </source>
</evidence>
<feature type="compositionally biased region" description="Polar residues" evidence="7">
    <location>
        <begin position="671"/>
        <end position="694"/>
    </location>
</feature>
<dbReference type="FunFam" id="1.10.287.130:FF:000100">
    <property type="entry name" value="Sensor histidine kinase/response regulator"/>
    <property type="match status" value="1"/>
</dbReference>
<dbReference type="SMART" id="SM00387">
    <property type="entry name" value="HATPase_c"/>
    <property type="match status" value="1"/>
</dbReference>
<feature type="region of interest" description="Disordered" evidence="7">
    <location>
        <begin position="634"/>
        <end position="740"/>
    </location>
</feature>
<protein>
    <recommendedName>
        <fullName evidence="2">histidine kinase</fullName>
        <ecNumber evidence="2">2.7.13.3</ecNumber>
    </recommendedName>
</protein>
<organism evidence="10">
    <name type="scientific">Eremomyces bilateralis CBS 781.70</name>
    <dbReference type="NCBI Taxonomy" id="1392243"/>
    <lineage>
        <taxon>Eukaryota</taxon>
        <taxon>Fungi</taxon>
        <taxon>Dikarya</taxon>
        <taxon>Ascomycota</taxon>
        <taxon>Pezizomycotina</taxon>
        <taxon>Dothideomycetes</taxon>
        <taxon>Dothideomycetes incertae sedis</taxon>
        <taxon>Eremomycetales</taxon>
        <taxon>Eremomycetaceae</taxon>
        <taxon>Eremomyces</taxon>
    </lineage>
</organism>
<evidence type="ECO:0000256" key="2">
    <source>
        <dbReference type="ARBA" id="ARBA00012438"/>
    </source>
</evidence>
<evidence type="ECO:0000256" key="7">
    <source>
        <dbReference type="SAM" id="MobiDB-lite"/>
    </source>
</evidence>
<dbReference type="InterPro" id="IPR011006">
    <property type="entry name" value="CheY-like_superfamily"/>
</dbReference>
<dbReference type="RefSeq" id="XP_033537622.1">
    <property type="nucleotide sequence ID" value="XM_033675606.1"/>
</dbReference>